<comment type="caution">
    <text evidence="2">The sequence shown here is derived from an EMBL/GenBank/DDBJ whole genome shotgun (WGS) entry which is preliminary data.</text>
</comment>
<dbReference type="AlphaFoldDB" id="A0AAV2VQ27"/>
<dbReference type="Proteomes" id="UP000018211">
    <property type="component" value="Unassembled WGS sequence"/>
</dbReference>
<protein>
    <submittedName>
        <fullName evidence="2">Uncharacterized protein</fullName>
    </submittedName>
</protein>
<dbReference type="RefSeq" id="WP_022611835.1">
    <property type="nucleotide sequence ID" value="NZ_LK391965.1"/>
</dbReference>
<keyword evidence="1" id="KW-0812">Transmembrane</keyword>
<keyword evidence="1" id="KW-0472">Membrane</keyword>
<proteinExistence type="predicted"/>
<dbReference type="EMBL" id="CAOF01000101">
    <property type="protein sequence ID" value="CCO46794.1"/>
    <property type="molecule type" value="Genomic_DNA"/>
</dbReference>
<evidence type="ECO:0000313" key="2">
    <source>
        <dbReference type="EMBL" id="CCO46794.1"/>
    </source>
</evidence>
<organism evidence="2 3">
    <name type="scientific">Vibrio nigripulchritudo SOn1</name>
    <dbReference type="NCBI Taxonomy" id="1238450"/>
    <lineage>
        <taxon>Bacteria</taxon>
        <taxon>Pseudomonadati</taxon>
        <taxon>Pseudomonadota</taxon>
        <taxon>Gammaproteobacteria</taxon>
        <taxon>Vibrionales</taxon>
        <taxon>Vibrionaceae</taxon>
        <taxon>Vibrio</taxon>
    </lineage>
</organism>
<keyword evidence="1" id="KW-1133">Transmembrane helix</keyword>
<evidence type="ECO:0000313" key="3">
    <source>
        <dbReference type="Proteomes" id="UP000018211"/>
    </source>
</evidence>
<feature type="transmembrane region" description="Helical" evidence="1">
    <location>
        <begin position="50"/>
        <end position="72"/>
    </location>
</feature>
<gene>
    <name evidence="2" type="ORF">VIBNISOn1_190013</name>
</gene>
<accession>A0AAV2VQ27</accession>
<sequence length="100" mass="11504">MDKQISEKKFSDWLESLPLQVTKVVRVGVFKFKAPVWWGDTRKLIAATRIMKLIVVICMCGALYASALTVALNNKNKQWELNTYNEEGEVEWVSDLIKLN</sequence>
<name>A0AAV2VQ27_9VIBR</name>
<reference evidence="2 3" key="1">
    <citation type="journal article" date="2013" name="ISME J.">
        <title>Comparative genomics of pathogenic lineages of Vibrio nigripulchritudo identifies virulence-associated traits.</title>
        <authorList>
            <person name="Goudenege D."/>
            <person name="Labreuche Y."/>
            <person name="Krin E."/>
            <person name="Ansquer D."/>
            <person name="Mangenot S."/>
            <person name="Calteau A."/>
            <person name="Medigue C."/>
            <person name="Mazel D."/>
            <person name="Polz M.F."/>
            <person name="Le Roux F."/>
        </authorList>
    </citation>
    <scope>NUCLEOTIDE SEQUENCE [LARGE SCALE GENOMIC DNA]</scope>
    <source>
        <strain evidence="2 3">SOn1</strain>
    </source>
</reference>
<evidence type="ECO:0000256" key="1">
    <source>
        <dbReference type="SAM" id="Phobius"/>
    </source>
</evidence>